<feature type="transmembrane region" description="Helical" evidence="4">
    <location>
        <begin position="6"/>
        <end position="30"/>
    </location>
</feature>
<reference evidence="5" key="1">
    <citation type="journal article" date="2022" name="J Glob Antimicrob Resist">
        <title>Comparative analysis of IMP-4- and OXA-58-containing plasmids of three carbapenemase-producing Acinetobacter ursingii strains in the Netherlands.</title>
        <authorList>
            <person name="Hendrickx A.P.A."/>
            <person name="Schade R.P."/>
            <person name="Landman F."/>
            <person name="Bosch T."/>
            <person name="Schouls L.M."/>
            <person name="van Dijk K."/>
        </authorList>
    </citation>
    <scope>NUCLEOTIDE SEQUENCE</scope>
    <source>
        <strain evidence="5">RIVM_C010559</strain>
    </source>
</reference>
<gene>
    <name evidence="5" type="ORF">LSO60_14955</name>
</gene>
<evidence type="ECO:0000313" key="5">
    <source>
        <dbReference type="EMBL" id="UYF71510.1"/>
    </source>
</evidence>
<organism evidence="5 6">
    <name type="scientific">Acinetobacter ursingii</name>
    <dbReference type="NCBI Taxonomy" id="108980"/>
    <lineage>
        <taxon>Bacteria</taxon>
        <taxon>Pseudomonadati</taxon>
        <taxon>Pseudomonadota</taxon>
        <taxon>Gammaproteobacteria</taxon>
        <taxon>Moraxellales</taxon>
        <taxon>Moraxellaceae</taxon>
        <taxon>Acinetobacter</taxon>
    </lineage>
</organism>
<dbReference type="Pfam" id="PF00114">
    <property type="entry name" value="Pilin"/>
    <property type="match status" value="1"/>
</dbReference>
<accession>A0AA46P2Q6</accession>
<protein>
    <submittedName>
        <fullName evidence="5">Pilin</fullName>
    </submittedName>
</protein>
<dbReference type="InterPro" id="IPR045584">
    <property type="entry name" value="Pilin-like"/>
</dbReference>
<evidence type="ECO:0000256" key="1">
    <source>
        <dbReference type="ARBA" id="ARBA00005233"/>
    </source>
</evidence>
<dbReference type="InterPro" id="IPR012902">
    <property type="entry name" value="N_methyl_site"/>
</dbReference>
<dbReference type="PANTHER" id="PTHR30093">
    <property type="entry name" value="GENERAL SECRETION PATHWAY PROTEIN G"/>
    <property type="match status" value="1"/>
</dbReference>
<name>A0AA46P2Q6_9GAMM</name>
<dbReference type="NCBIfam" id="TIGR02532">
    <property type="entry name" value="IV_pilin_GFxxxE"/>
    <property type="match status" value="1"/>
</dbReference>
<dbReference type="GO" id="GO:0009289">
    <property type="term" value="C:pilus"/>
    <property type="evidence" value="ECO:0007669"/>
    <property type="project" value="InterPro"/>
</dbReference>
<dbReference type="PROSITE" id="PS00409">
    <property type="entry name" value="PROKAR_NTER_METHYL"/>
    <property type="match status" value="1"/>
</dbReference>
<keyword evidence="3" id="KW-0281">Fimbrium</keyword>
<dbReference type="Pfam" id="PF07963">
    <property type="entry name" value="N_methyl"/>
    <property type="match status" value="1"/>
</dbReference>
<evidence type="ECO:0000256" key="3">
    <source>
        <dbReference type="RuleBase" id="RU000389"/>
    </source>
</evidence>
<dbReference type="SUPFAM" id="SSF54523">
    <property type="entry name" value="Pili subunits"/>
    <property type="match status" value="1"/>
</dbReference>
<dbReference type="AlphaFoldDB" id="A0AA46P2Q6"/>
<keyword evidence="4" id="KW-1133">Transmembrane helix</keyword>
<evidence type="ECO:0000256" key="2">
    <source>
        <dbReference type="ARBA" id="ARBA00022481"/>
    </source>
</evidence>
<dbReference type="EMBL" id="CP089051">
    <property type="protein sequence ID" value="UYF71510.1"/>
    <property type="molecule type" value="Genomic_DNA"/>
</dbReference>
<keyword evidence="2" id="KW-0488">Methylation</keyword>
<evidence type="ECO:0000313" key="6">
    <source>
        <dbReference type="Proteomes" id="UP001164064"/>
    </source>
</evidence>
<dbReference type="PANTHER" id="PTHR30093:SF34">
    <property type="entry name" value="PREPILIN PEPTIDASE-DEPENDENT PROTEIN D"/>
    <property type="match status" value="1"/>
</dbReference>
<evidence type="ECO:0000256" key="4">
    <source>
        <dbReference type="SAM" id="Phobius"/>
    </source>
</evidence>
<keyword evidence="4" id="KW-0472">Membrane</keyword>
<dbReference type="GO" id="GO:0007155">
    <property type="term" value="P:cell adhesion"/>
    <property type="evidence" value="ECO:0007669"/>
    <property type="project" value="InterPro"/>
</dbReference>
<sequence length="152" mass="15331">MNAQKGFTLIELMIVVAIIGILAAVALPAYQDYTVRAKMSEAVLAGSTCRTAVTEAFQAASSIPTAGNFGCESTSGSQVSKYVTSVTTDNNGVITVTTANDASLKDAANKTIVMTPKTATGGTPAVGTGVGSWVCAPGSGMPAKYLPSSCRG</sequence>
<dbReference type="RefSeq" id="WP_263512515.1">
    <property type="nucleotide sequence ID" value="NZ_CP089051.1"/>
</dbReference>
<dbReference type="Proteomes" id="UP001164064">
    <property type="component" value="Chromosome"/>
</dbReference>
<keyword evidence="4" id="KW-0812">Transmembrane</keyword>
<dbReference type="InterPro" id="IPR001082">
    <property type="entry name" value="Pilin"/>
</dbReference>
<dbReference type="Gene3D" id="3.30.700.10">
    <property type="entry name" value="Glycoprotein, Type 4 Pilin"/>
    <property type="match status" value="1"/>
</dbReference>
<comment type="similarity">
    <text evidence="1 3">Belongs to the N-Me-Phe pilin family.</text>
</comment>
<proteinExistence type="inferred from homology"/>